<evidence type="ECO:0008006" key="3">
    <source>
        <dbReference type="Google" id="ProtNLM"/>
    </source>
</evidence>
<dbReference type="Proteomes" id="UP000830055">
    <property type="component" value="Chromosome"/>
</dbReference>
<keyword evidence="2" id="KW-1185">Reference proteome</keyword>
<organism evidence="1 2">
    <name type="scientific">Desulfofustis limnaeus</name>
    <dbReference type="NCBI Taxonomy" id="2740163"/>
    <lineage>
        <taxon>Bacteria</taxon>
        <taxon>Pseudomonadati</taxon>
        <taxon>Thermodesulfobacteriota</taxon>
        <taxon>Desulfobulbia</taxon>
        <taxon>Desulfobulbales</taxon>
        <taxon>Desulfocapsaceae</taxon>
        <taxon>Desulfofustis</taxon>
    </lineage>
</organism>
<evidence type="ECO:0000313" key="1">
    <source>
        <dbReference type="EMBL" id="BDD86644.1"/>
    </source>
</evidence>
<sequence length="441" mass="48386">MKKTIGIAFTVLAALMIGAPLVNGILMERVVRTAHEQANHQYRESGSDVELAISRYDRGYLSSEIEWRLKLGRLAALYGVDEIVFVDRAKHRLTGIVSETSLEKNQWYQDLVAQQLGGVDPLHITTTYLLNGAIESTIALDATTLAVEGEQISFGPGQVVVSSDSDFSAFHSEGRLQEMSGGDELMLRDLSLSSTLTKESAYIWAGELQIAIGSGRLSEAGETVDLQNLRAGYRLDFDREGSRVTLATTLAADRFGSSEFTVENPTFRIEAANLDAAGYERYLAAYSDLAGEVMDDISRPDMDQEARQQVVKNTMTMAGIRLLAAGEQLLKKDTRITVSELSARLPEGEIKGTLTFQLLDDLTLMQLAPLADQPSLAFRLFSLQSSLRLPQALVDDPAPLVTPMHPAMPTGLFRREGETLVHEAETRDGNLYLNGQQVVLD</sequence>
<evidence type="ECO:0000313" key="2">
    <source>
        <dbReference type="Proteomes" id="UP000830055"/>
    </source>
</evidence>
<protein>
    <recommendedName>
        <fullName evidence="3">DUF945 family protein</fullName>
    </recommendedName>
</protein>
<name>A0ABM7W6Q8_9BACT</name>
<dbReference type="EMBL" id="AP025516">
    <property type="protein sequence ID" value="BDD86644.1"/>
    <property type="molecule type" value="Genomic_DNA"/>
</dbReference>
<proteinExistence type="predicted"/>
<dbReference type="InterPro" id="IPR010352">
    <property type="entry name" value="DUF945"/>
</dbReference>
<accession>A0ABM7W6Q8</accession>
<dbReference type="Pfam" id="PF06097">
    <property type="entry name" value="DUF945"/>
    <property type="match status" value="1"/>
</dbReference>
<gene>
    <name evidence="1" type="ORF">DPPLL_10090</name>
</gene>
<dbReference type="RefSeq" id="WP_284153722.1">
    <property type="nucleotide sequence ID" value="NZ_AP025516.1"/>
</dbReference>
<reference evidence="1 2" key="1">
    <citation type="submission" date="2022-01" db="EMBL/GenBank/DDBJ databases">
        <title>Desulfofustis limnae sp. nov., a novel mesophilic sulfate-reducing bacterium isolated from marsh soil.</title>
        <authorList>
            <person name="Watanabe M."/>
            <person name="Takahashi A."/>
            <person name="Kojima H."/>
            <person name="Fukui M."/>
        </authorList>
    </citation>
    <scope>NUCLEOTIDE SEQUENCE [LARGE SCALE GENOMIC DNA]</scope>
    <source>
        <strain evidence="1 2">PPLL</strain>
    </source>
</reference>